<dbReference type="EMBL" id="LATX01001509">
    <property type="protein sequence ID" value="KTB41137.1"/>
    <property type="molecule type" value="Genomic_DNA"/>
</dbReference>
<accession>A0A0W0FXW8</accession>
<comment type="caution">
    <text evidence="1">The sequence shown here is derived from an EMBL/GenBank/DDBJ whole genome shotgun (WGS) entry which is preliminary data.</text>
</comment>
<evidence type="ECO:0000313" key="1">
    <source>
        <dbReference type="EMBL" id="KTB41137.1"/>
    </source>
</evidence>
<dbReference type="Proteomes" id="UP000054988">
    <property type="component" value="Unassembled WGS sequence"/>
</dbReference>
<organism evidence="1 2">
    <name type="scientific">Moniliophthora roreri</name>
    <name type="common">Frosty pod rot fungus</name>
    <name type="synonym">Monilia roreri</name>
    <dbReference type="NCBI Taxonomy" id="221103"/>
    <lineage>
        <taxon>Eukaryota</taxon>
        <taxon>Fungi</taxon>
        <taxon>Dikarya</taxon>
        <taxon>Basidiomycota</taxon>
        <taxon>Agaricomycotina</taxon>
        <taxon>Agaricomycetes</taxon>
        <taxon>Agaricomycetidae</taxon>
        <taxon>Agaricales</taxon>
        <taxon>Marasmiineae</taxon>
        <taxon>Marasmiaceae</taxon>
        <taxon>Moniliophthora</taxon>
    </lineage>
</organism>
<gene>
    <name evidence="1" type="ORF">WG66_6287</name>
</gene>
<name>A0A0W0FXW8_MONRR</name>
<reference evidence="1 2" key="1">
    <citation type="submission" date="2015-12" db="EMBL/GenBank/DDBJ databases">
        <title>Draft genome sequence of Moniliophthora roreri, the causal agent of frosty pod rot of cacao.</title>
        <authorList>
            <person name="Aime M.C."/>
            <person name="Diaz-Valderrama J.R."/>
            <person name="Kijpornyongpan T."/>
            <person name="Phillips-Mora W."/>
        </authorList>
    </citation>
    <scope>NUCLEOTIDE SEQUENCE [LARGE SCALE GENOMIC DNA]</scope>
    <source>
        <strain evidence="1 2">MCA 2952</strain>
    </source>
</reference>
<sequence>MIGLRVDLVEI</sequence>
<evidence type="ECO:0000313" key="2">
    <source>
        <dbReference type="Proteomes" id="UP000054988"/>
    </source>
</evidence>
<proteinExistence type="predicted"/>
<protein>
    <submittedName>
        <fullName evidence="1">Uncharacterized protein</fullName>
    </submittedName>
</protein>